<proteinExistence type="predicted"/>
<name>A0ABT1P1J6_9GAMM</name>
<feature type="chain" id="PRO_5045602497" evidence="1">
    <location>
        <begin position="36"/>
        <end position="187"/>
    </location>
</feature>
<protein>
    <submittedName>
        <fullName evidence="2">AraC family transcriptional regulator</fullName>
    </submittedName>
</protein>
<reference evidence="2" key="1">
    <citation type="thesis" date="2020" institute="Technische Universitat Dresden" country="Dresden, Germany">
        <title>The Agarolytic System of Microbulbifer elongatus PORT2, Isolated from Batu Karas, Pangandaran West Java Indonesia.</title>
        <authorList>
            <person name="Anggraeni S.R."/>
        </authorList>
    </citation>
    <scope>NUCLEOTIDE SEQUENCE</scope>
    <source>
        <strain evidence="2">PORT2</strain>
    </source>
</reference>
<accession>A0ABT1P1J6</accession>
<keyword evidence="3" id="KW-1185">Reference proteome</keyword>
<comment type="caution">
    <text evidence="2">The sequence shown here is derived from an EMBL/GenBank/DDBJ whole genome shotgun (WGS) entry which is preliminary data.</text>
</comment>
<feature type="signal peptide" evidence="1">
    <location>
        <begin position="1"/>
        <end position="35"/>
    </location>
</feature>
<sequence>MFSLCSAFTDRNSLKAYFYALTAAFSLAVTAPAGAQSADFPADDLEFLKKEVLKLNRDLLVLEEDLLFPAQSQIAVYVSMDVGHFFDLDSVKLHIDNKLVETHLYTEHQKDALFRGGIQPLFKGNLKSGEHTITAFFNGIGPEQREFKRAATLELDKTDEPAVIELRISDAGGKQQPEFTVVQWPAP</sequence>
<evidence type="ECO:0000256" key="1">
    <source>
        <dbReference type="SAM" id="SignalP"/>
    </source>
</evidence>
<dbReference type="EMBL" id="JACASI010000015">
    <property type="protein sequence ID" value="MCQ3828994.1"/>
    <property type="molecule type" value="Genomic_DNA"/>
</dbReference>
<dbReference type="Proteomes" id="UP001205566">
    <property type="component" value="Unassembled WGS sequence"/>
</dbReference>
<dbReference type="RefSeq" id="WP_255873810.1">
    <property type="nucleotide sequence ID" value="NZ_JACASI010000015.1"/>
</dbReference>
<evidence type="ECO:0000313" key="2">
    <source>
        <dbReference type="EMBL" id="MCQ3828994.1"/>
    </source>
</evidence>
<keyword evidence="1" id="KW-0732">Signal</keyword>
<evidence type="ECO:0000313" key="3">
    <source>
        <dbReference type="Proteomes" id="UP001205566"/>
    </source>
</evidence>
<organism evidence="2 3">
    <name type="scientific">Microbulbifer elongatus</name>
    <dbReference type="NCBI Taxonomy" id="86173"/>
    <lineage>
        <taxon>Bacteria</taxon>
        <taxon>Pseudomonadati</taxon>
        <taxon>Pseudomonadota</taxon>
        <taxon>Gammaproteobacteria</taxon>
        <taxon>Cellvibrionales</taxon>
        <taxon>Microbulbiferaceae</taxon>
        <taxon>Microbulbifer</taxon>
    </lineage>
</organism>
<gene>
    <name evidence="2" type="ORF">HXX02_06025</name>
</gene>